<keyword evidence="2" id="KW-0732">Signal</keyword>
<evidence type="ECO:0000256" key="2">
    <source>
        <dbReference type="SAM" id="SignalP"/>
    </source>
</evidence>
<feature type="transmembrane region" description="Helical" evidence="1">
    <location>
        <begin position="144"/>
        <end position="164"/>
    </location>
</feature>
<accession>A0A8J5XTZ9</accession>
<gene>
    <name evidence="3" type="ORF">KFE25_013545</name>
</gene>
<dbReference type="InterPro" id="IPR021855">
    <property type="entry name" value="PAM68-like"/>
</dbReference>
<evidence type="ECO:0000313" key="4">
    <source>
        <dbReference type="Proteomes" id="UP000751190"/>
    </source>
</evidence>
<dbReference type="AlphaFoldDB" id="A0A8J5XTZ9"/>
<dbReference type="PANTHER" id="PTHR34575:SF1">
    <property type="entry name" value="PROTEIN PAM68, CHLOROPLASTIC"/>
    <property type="match status" value="1"/>
</dbReference>
<organism evidence="3 4">
    <name type="scientific">Diacronema lutheri</name>
    <name type="common">Unicellular marine alga</name>
    <name type="synonym">Monochrysis lutheri</name>
    <dbReference type="NCBI Taxonomy" id="2081491"/>
    <lineage>
        <taxon>Eukaryota</taxon>
        <taxon>Haptista</taxon>
        <taxon>Haptophyta</taxon>
        <taxon>Pavlovophyceae</taxon>
        <taxon>Pavlovales</taxon>
        <taxon>Pavlovaceae</taxon>
        <taxon>Diacronema</taxon>
    </lineage>
</organism>
<keyword evidence="1" id="KW-0472">Membrane</keyword>
<feature type="chain" id="PRO_5035152411" evidence="2">
    <location>
        <begin position="18"/>
        <end position="199"/>
    </location>
</feature>
<keyword evidence="1" id="KW-1133">Transmembrane helix</keyword>
<evidence type="ECO:0000256" key="1">
    <source>
        <dbReference type="SAM" id="Phobius"/>
    </source>
</evidence>
<dbReference type="EMBL" id="JAGTXO010000004">
    <property type="protein sequence ID" value="KAG8468462.1"/>
    <property type="molecule type" value="Genomic_DNA"/>
</dbReference>
<dbReference type="PANTHER" id="PTHR34575">
    <property type="entry name" value="PROTEIN PAM68, CHLOROPLASTIC"/>
    <property type="match status" value="1"/>
</dbReference>
<keyword evidence="4" id="KW-1185">Reference proteome</keyword>
<keyword evidence="1" id="KW-0812">Transmembrane</keyword>
<reference evidence="3" key="1">
    <citation type="submission" date="2021-05" db="EMBL/GenBank/DDBJ databases">
        <title>The genome of the haptophyte Pavlova lutheri (Diacronema luteri, Pavlovales) - a model for lipid biosynthesis in eukaryotic algae.</title>
        <authorList>
            <person name="Hulatt C.J."/>
            <person name="Posewitz M.C."/>
        </authorList>
    </citation>
    <scope>NUCLEOTIDE SEQUENCE</scope>
    <source>
        <strain evidence="3">NIVA-4/92</strain>
    </source>
</reference>
<name>A0A8J5XTZ9_DIALT</name>
<dbReference type="Proteomes" id="UP000751190">
    <property type="component" value="Unassembled WGS sequence"/>
</dbReference>
<sequence>MAIAALFLVASAVRVEGMRPALSARSALSVRQAVRVTLPVTMSIGGPNKGFGKDPATEARVSKKLAQLRSPEQLRRLEEEREREKMEQYIVDEGLDVMPEVVGDRMLKRMIFFLGVPLFGGIAAFAAFIIAARNFDTTIRPTTVALTTQAILALGVVGITYGPLSASWDEDREGSLLGFEEVGKNLESVLQSLRGPPRM</sequence>
<dbReference type="Pfam" id="PF11947">
    <property type="entry name" value="DUF3464"/>
    <property type="match status" value="1"/>
</dbReference>
<protein>
    <submittedName>
        <fullName evidence="3">Uncharacterized protein</fullName>
    </submittedName>
</protein>
<feature type="signal peptide" evidence="2">
    <location>
        <begin position="1"/>
        <end position="17"/>
    </location>
</feature>
<proteinExistence type="predicted"/>
<dbReference type="OrthoDB" id="5862at2759"/>
<feature type="transmembrane region" description="Helical" evidence="1">
    <location>
        <begin position="110"/>
        <end position="132"/>
    </location>
</feature>
<comment type="caution">
    <text evidence="3">The sequence shown here is derived from an EMBL/GenBank/DDBJ whole genome shotgun (WGS) entry which is preliminary data.</text>
</comment>
<evidence type="ECO:0000313" key="3">
    <source>
        <dbReference type="EMBL" id="KAG8468462.1"/>
    </source>
</evidence>